<name>A0A9P6RS71_9FUNG</name>
<dbReference type="EMBL" id="JAAAIP010000182">
    <property type="protein sequence ID" value="KAG0323634.1"/>
    <property type="molecule type" value="Genomic_DNA"/>
</dbReference>
<dbReference type="OrthoDB" id="1716625at2759"/>
<feature type="compositionally biased region" description="Low complexity" evidence="1">
    <location>
        <begin position="547"/>
        <end position="572"/>
    </location>
</feature>
<comment type="caution">
    <text evidence="3">The sequence shown here is derived from an EMBL/GenBank/DDBJ whole genome shotgun (WGS) entry which is preliminary data.</text>
</comment>
<feature type="compositionally biased region" description="Polar residues" evidence="1">
    <location>
        <begin position="30"/>
        <end position="41"/>
    </location>
</feature>
<evidence type="ECO:0000313" key="4">
    <source>
        <dbReference type="Proteomes" id="UP000738325"/>
    </source>
</evidence>
<dbReference type="InterPro" id="IPR035899">
    <property type="entry name" value="DBL_dom_sf"/>
</dbReference>
<protein>
    <recommendedName>
        <fullName evidence="2">DH domain-containing protein</fullName>
    </recommendedName>
</protein>
<feature type="compositionally biased region" description="Low complexity" evidence="1">
    <location>
        <begin position="162"/>
        <end position="184"/>
    </location>
</feature>
<feature type="region of interest" description="Disordered" evidence="1">
    <location>
        <begin position="92"/>
        <end position="142"/>
    </location>
</feature>
<feature type="region of interest" description="Disordered" evidence="1">
    <location>
        <begin position="22"/>
        <end position="59"/>
    </location>
</feature>
<dbReference type="AlphaFoldDB" id="A0A9P6RS71"/>
<dbReference type="InterPro" id="IPR000219">
    <property type="entry name" value="DH_dom"/>
</dbReference>
<dbReference type="GO" id="GO:0005737">
    <property type="term" value="C:cytoplasm"/>
    <property type="evidence" value="ECO:0007669"/>
    <property type="project" value="TreeGrafter"/>
</dbReference>
<dbReference type="PANTHER" id="PTHR12673:SF263">
    <property type="entry name" value="PLECKSTRIN DOMAIN-CONTAINING PROTEIN"/>
    <property type="match status" value="1"/>
</dbReference>
<organism evidence="3 4">
    <name type="scientific">Dissophora globulifera</name>
    <dbReference type="NCBI Taxonomy" id="979702"/>
    <lineage>
        <taxon>Eukaryota</taxon>
        <taxon>Fungi</taxon>
        <taxon>Fungi incertae sedis</taxon>
        <taxon>Mucoromycota</taxon>
        <taxon>Mortierellomycotina</taxon>
        <taxon>Mortierellomycetes</taxon>
        <taxon>Mortierellales</taxon>
        <taxon>Mortierellaceae</taxon>
        <taxon>Dissophora</taxon>
    </lineage>
</organism>
<sequence length="787" mass="87917">MARHKLPKLNLGVPELSARFCAPYSDSDSDTPTTPALSSNDINDDHHPAPHTTTAAAKAFSRRISWSPSQAIPGGHYSKGFTLTSFQKAGDKASSSASSTSSSASSAAASLARSNTSHLQRRETLRRLVGRSKSMKVKTPAPFAIMSTDNSLRTERFASFYDNSDSNSNRNSSSSSSNSSNSNSDDQENVHPHQTRAIDIYDAKFTGRNTPSDSTKHNNTNQSQNRPLAPLALEKGRNIDAFNSGKPIPPPKPIPAPGNSKPLWQHTMTNAEQIDALGICSQEIQKQETIFELIYTESEYLDDLKSIHKIFVEELNVKMAESRRKKRFSIDKVEVKLYERLARLLSHIKDLWNGHQSLLRASLINHSDDFFYMFSIYDSYFAQYTTTSRDFQHITAGNSELCLIIKDLLNLTPKTDPDYKQLEHALNNHQRELTKIDDRIWIEEHNEMLTDLQQRIKGLPSNFSLVEKHRYLILDGPVHRITVRQPTKFSLGKHGANSKSESHVTNESMEWRDGFRSPIANFSLDDDPPTIIHRPSQLDYHHLHAKPAFTSSPPSSSLFSSSPSHSALTSPSSPFPNAPTARRKSAVDTRPESLQRTGFYLGNPSSPPSATTLTSLSSASSPTLLQNSPTSSSSPSKHQPTVSQLVSKYNFNMSSSFSSLTGAGHPRNISSSALYLPSIIKNSTDVEAEYHIFVFTDIVLWTKRVMSRYHRKEGTPWNFKLVEPVSRLTSVCNTSEDNIFMCTSVNTSSTSYLVRTEDIIAARMWRTIIPTLIPFHCSRNIRDLKKK</sequence>
<gene>
    <name evidence="3" type="ORF">BGZ99_002651</name>
</gene>
<dbReference type="Gene3D" id="1.20.900.10">
    <property type="entry name" value="Dbl homology (DH) domain"/>
    <property type="match status" value="2"/>
</dbReference>
<proteinExistence type="predicted"/>
<accession>A0A9P6RS71</accession>
<feature type="compositionally biased region" description="Polar residues" evidence="1">
    <location>
        <begin position="207"/>
        <end position="226"/>
    </location>
</feature>
<feature type="region of interest" description="Disordered" evidence="1">
    <location>
        <begin position="490"/>
        <end position="509"/>
    </location>
</feature>
<dbReference type="SUPFAM" id="SSF48065">
    <property type="entry name" value="DBL homology domain (DH-domain)"/>
    <property type="match status" value="1"/>
</dbReference>
<keyword evidence="4" id="KW-1185">Reference proteome</keyword>
<evidence type="ECO:0000313" key="3">
    <source>
        <dbReference type="EMBL" id="KAG0323634.1"/>
    </source>
</evidence>
<feature type="compositionally biased region" description="Low complexity" evidence="1">
    <location>
        <begin position="608"/>
        <end position="636"/>
    </location>
</feature>
<feature type="compositionally biased region" description="Basic and acidic residues" evidence="1">
    <location>
        <begin position="500"/>
        <end position="509"/>
    </location>
</feature>
<dbReference type="PANTHER" id="PTHR12673">
    <property type="entry name" value="FACIOGENITAL DYSPLASIA PROTEIN"/>
    <property type="match status" value="1"/>
</dbReference>
<feature type="region of interest" description="Disordered" evidence="1">
    <location>
        <begin position="161"/>
        <end position="230"/>
    </location>
</feature>
<dbReference type="InterPro" id="IPR051092">
    <property type="entry name" value="FYVE_RhoGEF_PH"/>
</dbReference>
<feature type="region of interest" description="Disordered" evidence="1">
    <location>
        <begin position="546"/>
        <end position="641"/>
    </location>
</feature>
<feature type="compositionally biased region" description="Low complexity" evidence="1">
    <location>
        <begin position="93"/>
        <end position="117"/>
    </location>
</feature>
<dbReference type="Proteomes" id="UP000738325">
    <property type="component" value="Unassembled WGS sequence"/>
</dbReference>
<evidence type="ECO:0000256" key="1">
    <source>
        <dbReference type="SAM" id="MobiDB-lite"/>
    </source>
</evidence>
<reference evidence="3" key="1">
    <citation type="journal article" date="2020" name="Fungal Divers.">
        <title>Resolving the Mortierellaceae phylogeny through synthesis of multi-gene phylogenetics and phylogenomics.</title>
        <authorList>
            <person name="Vandepol N."/>
            <person name="Liber J."/>
            <person name="Desiro A."/>
            <person name="Na H."/>
            <person name="Kennedy M."/>
            <person name="Barry K."/>
            <person name="Grigoriev I.V."/>
            <person name="Miller A.N."/>
            <person name="O'Donnell K."/>
            <person name="Stajich J.E."/>
            <person name="Bonito G."/>
        </authorList>
    </citation>
    <scope>NUCLEOTIDE SEQUENCE</scope>
    <source>
        <strain evidence="3">REB-010B</strain>
    </source>
</reference>
<dbReference type="GO" id="GO:0005085">
    <property type="term" value="F:guanyl-nucleotide exchange factor activity"/>
    <property type="evidence" value="ECO:0007669"/>
    <property type="project" value="InterPro"/>
</dbReference>
<feature type="domain" description="DH" evidence="2">
    <location>
        <begin position="285"/>
        <end position="363"/>
    </location>
</feature>
<evidence type="ECO:0000259" key="2">
    <source>
        <dbReference type="PROSITE" id="PS50010"/>
    </source>
</evidence>
<dbReference type="PROSITE" id="PS50010">
    <property type="entry name" value="DH_2"/>
    <property type="match status" value="1"/>
</dbReference>